<accession>A0AAU8G0P9</accession>
<dbReference type="EMBL" id="CP159290">
    <property type="protein sequence ID" value="XCH29304.1"/>
    <property type="molecule type" value="Genomic_DNA"/>
</dbReference>
<proteinExistence type="predicted"/>
<dbReference type="RefSeq" id="WP_353707602.1">
    <property type="nucleotide sequence ID" value="NZ_CP159290.1"/>
</dbReference>
<keyword evidence="2" id="KW-1133">Transmembrane helix</keyword>
<gene>
    <name evidence="4" type="ORF">ABRQ22_17225</name>
</gene>
<sequence length="894" mass="91077">MADRIAAIRLALKTEGFVAGAKTAQQAMKDLGTKGLDYVASKEQHIGQVSNTLGALGLAAVGATTLAVAKFADFDAAMSSVRAATMASASEMEALREAAIQAGADTAFSATEAAAAIENLSKAGVSTADILGGALTGSLDLAAAGELDVASAAEIAATAMTQFGLSGEDVTHIADLLAAGAGKAQGDVTDLAQALNQSGLVASQFGLSIEETTGTLSAFASAGLLGSDAGTSFKTMLLALANPSEKSAKTMRDLGIAAYDAQGNFVGITNLAGQLETALAPLPQAQRDAAMATIFGSDAIRSANVLYQQGADGIQGWVDAVNDQGYAAEQAAMRLDNLKGDLEGLSGSIETAFIKSGSGANDVLRGLVQGADSVVDAIGQIPAPVLSATTAFVGTGGLVTLGIAGLMKFATFISDTKTALGGLNISMKTAGIGAGALGAAIGAAAIGLTIWAQNAAEAKARTDEYMGTLDELGKRTDQTLSRINDALSQDRNDWLDNLFGKDAESLIDRAERVGVAVEDLQGYILGNEDAIRRVTAATREYVASGDEVMTQGEINAAASRLLTGALDEESRALTDAEKQAAQKKLADDAAGVAQEDLASTYSATTSEVVNQTTALADLISAQQEAAGVVLSERDAQRQLEQAIADANTKLSENGATLDITTQKGRDNQAALDDIASSTWDVIAAMQKNGADQTSLQAVMQTSRDRFLGVAQAAGMSADEANGLADELGLIPAQVQTNIRADTGQAMSAIENLKAAYASIKDRTIEITTAFKETGIRPPAGYYVPSGERASGGPVTGGQTYLVGENGPELFTAPATGMITNSAATRAIGAVGAVPGVPYSNSNPAPSAAGGQQTPTAVYVQNPFTGEYLLAEVSTVARSQATSAIRTSQSRRAAR</sequence>
<organism evidence="4">
    <name type="scientific">Cellulosimicrobium sp. ES-005</name>
    <dbReference type="NCBI Taxonomy" id="3163031"/>
    <lineage>
        <taxon>Bacteria</taxon>
        <taxon>Bacillati</taxon>
        <taxon>Actinomycetota</taxon>
        <taxon>Actinomycetes</taxon>
        <taxon>Micrococcales</taxon>
        <taxon>Promicromonosporaceae</taxon>
        <taxon>Cellulosimicrobium</taxon>
    </lineage>
</organism>
<dbReference type="InterPro" id="IPR010090">
    <property type="entry name" value="Phage_tape_meas"/>
</dbReference>
<name>A0AAU8G0P9_9MICO</name>
<dbReference type="PANTHER" id="PTHR37813:SF1">
    <property type="entry name" value="FELS-2 PROPHAGE PROTEIN"/>
    <property type="match status" value="1"/>
</dbReference>
<evidence type="ECO:0000256" key="2">
    <source>
        <dbReference type="SAM" id="Phobius"/>
    </source>
</evidence>
<dbReference type="NCBIfam" id="TIGR01760">
    <property type="entry name" value="tape_meas_TP901"/>
    <property type="match status" value="1"/>
</dbReference>
<dbReference type="PANTHER" id="PTHR37813">
    <property type="entry name" value="FELS-2 PROPHAGE PROTEIN"/>
    <property type="match status" value="1"/>
</dbReference>
<feature type="domain" description="Phage tail tape measure protein" evidence="3">
    <location>
        <begin position="96"/>
        <end position="296"/>
    </location>
</feature>
<feature type="transmembrane region" description="Helical" evidence="2">
    <location>
        <begin position="385"/>
        <end position="409"/>
    </location>
</feature>
<protein>
    <submittedName>
        <fullName evidence="4">Phage tail tape measure protein</fullName>
    </submittedName>
</protein>
<dbReference type="AlphaFoldDB" id="A0AAU8G0P9"/>
<keyword evidence="2" id="KW-0472">Membrane</keyword>
<dbReference type="Pfam" id="PF10145">
    <property type="entry name" value="PhageMin_Tail"/>
    <property type="match status" value="1"/>
</dbReference>
<keyword evidence="2" id="KW-0812">Transmembrane</keyword>
<feature type="transmembrane region" description="Helical" evidence="2">
    <location>
        <begin position="430"/>
        <end position="452"/>
    </location>
</feature>
<evidence type="ECO:0000259" key="3">
    <source>
        <dbReference type="Pfam" id="PF10145"/>
    </source>
</evidence>
<evidence type="ECO:0000256" key="1">
    <source>
        <dbReference type="ARBA" id="ARBA00022612"/>
    </source>
</evidence>
<keyword evidence="1" id="KW-1188">Viral release from host cell</keyword>
<reference evidence="4" key="1">
    <citation type="submission" date="2024-06" db="EMBL/GenBank/DDBJ databases">
        <title>Complete genome sequence of the cellulolytic actinobacterium, Cellulosimicrobium ES-005.</title>
        <authorList>
            <person name="Matthews C.T."/>
            <person name="Underwood K.D."/>
            <person name="Ghanchi K.M."/>
            <person name="Fields S.D."/>
            <person name="Gardner S.G."/>
        </authorList>
    </citation>
    <scope>NUCLEOTIDE SEQUENCE</scope>
    <source>
        <strain evidence="4">ES-005</strain>
    </source>
</reference>
<evidence type="ECO:0000313" key="4">
    <source>
        <dbReference type="EMBL" id="XCH29304.1"/>
    </source>
</evidence>